<name>A0ABU2CSK7_9MICO</name>
<reference evidence="1 2" key="1">
    <citation type="submission" date="2023-07" db="EMBL/GenBank/DDBJ databases">
        <title>Sequencing the genomes of 1000 actinobacteria strains.</title>
        <authorList>
            <person name="Klenk H.-P."/>
        </authorList>
    </citation>
    <scope>NUCLEOTIDE SEQUENCE [LARGE SCALE GENOMIC DNA]</scope>
    <source>
        <strain evidence="1 2">DSM 45554</strain>
    </source>
</reference>
<evidence type="ECO:0000313" key="1">
    <source>
        <dbReference type="EMBL" id="MDR7384320.1"/>
    </source>
</evidence>
<comment type="caution">
    <text evidence="1">The sequence shown here is derived from an EMBL/GenBank/DDBJ whole genome shotgun (WGS) entry which is preliminary data.</text>
</comment>
<proteinExistence type="predicted"/>
<organism evidence="1 2">
    <name type="scientific">Promicromonospora iranensis</name>
    <dbReference type="NCBI Taxonomy" id="1105144"/>
    <lineage>
        <taxon>Bacteria</taxon>
        <taxon>Bacillati</taxon>
        <taxon>Actinomycetota</taxon>
        <taxon>Actinomycetes</taxon>
        <taxon>Micrococcales</taxon>
        <taxon>Promicromonosporaceae</taxon>
        <taxon>Promicromonospora</taxon>
    </lineage>
</organism>
<accession>A0ABU2CSK7</accession>
<dbReference type="Proteomes" id="UP001183585">
    <property type="component" value="Unassembled WGS sequence"/>
</dbReference>
<gene>
    <name evidence="1" type="ORF">J2S48_003835</name>
</gene>
<sequence>MRIARRVTYGTLSMLLAAGVAQVDFWPLSAYKLFSGVRTDTVTSTRLVATLDDGREAAVGRGADPVLGPTQNFLPELHDAGPATRQVMLTTWLEQAGLDPAEVRHLRTERVRRVVDPATLAWSETVLDVRWTDALAVEGEL</sequence>
<evidence type="ECO:0000313" key="2">
    <source>
        <dbReference type="Proteomes" id="UP001183585"/>
    </source>
</evidence>
<protein>
    <submittedName>
        <fullName evidence="1">Uncharacterized protein</fullName>
    </submittedName>
</protein>
<keyword evidence="2" id="KW-1185">Reference proteome</keyword>
<dbReference type="EMBL" id="JAVDYE010000001">
    <property type="protein sequence ID" value="MDR7384320.1"/>
    <property type="molecule type" value="Genomic_DNA"/>
</dbReference>
<dbReference type="RefSeq" id="WP_274992718.1">
    <property type="nucleotide sequence ID" value="NZ_JAJQQP010000003.1"/>
</dbReference>